<evidence type="ECO:0000313" key="12">
    <source>
        <dbReference type="Proteomes" id="UP001180020"/>
    </source>
</evidence>
<keyword evidence="3" id="KW-0433">Leucine-rich repeat</keyword>
<evidence type="ECO:0000256" key="2">
    <source>
        <dbReference type="ARBA" id="ARBA00009592"/>
    </source>
</evidence>
<keyword evidence="6" id="KW-0677">Repeat</keyword>
<dbReference type="Pfam" id="PF00560">
    <property type="entry name" value="LRR_1"/>
    <property type="match status" value="3"/>
</dbReference>
<evidence type="ECO:0000256" key="1">
    <source>
        <dbReference type="ARBA" id="ARBA00004479"/>
    </source>
</evidence>
<evidence type="ECO:0000256" key="4">
    <source>
        <dbReference type="ARBA" id="ARBA00022692"/>
    </source>
</evidence>
<dbReference type="SUPFAM" id="SSF52058">
    <property type="entry name" value="L domain-like"/>
    <property type="match status" value="1"/>
</dbReference>
<keyword evidence="4 10" id="KW-0812">Transmembrane</keyword>
<evidence type="ECO:0000256" key="9">
    <source>
        <dbReference type="ARBA" id="ARBA00023180"/>
    </source>
</evidence>
<dbReference type="Gene3D" id="3.80.10.10">
    <property type="entry name" value="Ribonuclease Inhibitor"/>
    <property type="match status" value="1"/>
</dbReference>
<reference evidence="11" key="1">
    <citation type="journal article" date="2023" name="Nat. Commun.">
        <title>Diploid and tetraploid genomes of Acorus and the evolution of monocots.</title>
        <authorList>
            <person name="Ma L."/>
            <person name="Liu K.W."/>
            <person name="Li Z."/>
            <person name="Hsiao Y.Y."/>
            <person name="Qi Y."/>
            <person name="Fu T."/>
            <person name="Tang G.D."/>
            <person name="Zhang D."/>
            <person name="Sun W.H."/>
            <person name="Liu D.K."/>
            <person name="Li Y."/>
            <person name="Chen G.Z."/>
            <person name="Liu X.D."/>
            <person name="Liao X.Y."/>
            <person name="Jiang Y.T."/>
            <person name="Yu X."/>
            <person name="Hao Y."/>
            <person name="Huang J."/>
            <person name="Zhao X.W."/>
            <person name="Ke S."/>
            <person name="Chen Y.Y."/>
            <person name="Wu W.L."/>
            <person name="Hsu J.L."/>
            <person name="Lin Y.F."/>
            <person name="Huang M.D."/>
            <person name="Li C.Y."/>
            <person name="Huang L."/>
            <person name="Wang Z.W."/>
            <person name="Zhao X."/>
            <person name="Zhong W.Y."/>
            <person name="Peng D.H."/>
            <person name="Ahmad S."/>
            <person name="Lan S."/>
            <person name="Zhang J.S."/>
            <person name="Tsai W.C."/>
            <person name="Van de Peer Y."/>
            <person name="Liu Z.J."/>
        </authorList>
    </citation>
    <scope>NUCLEOTIDE SEQUENCE</scope>
    <source>
        <strain evidence="11">CP</strain>
    </source>
</reference>
<protein>
    <submittedName>
        <fullName evidence="11">Uncharacterized protein</fullName>
    </submittedName>
</protein>
<reference evidence="11" key="2">
    <citation type="submission" date="2023-06" db="EMBL/GenBank/DDBJ databases">
        <authorList>
            <person name="Ma L."/>
            <person name="Liu K.-W."/>
            <person name="Li Z."/>
            <person name="Hsiao Y.-Y."/>
            <person name="Qi Y."/>
            <person name="Fu T."/>
            <person name="Tang G."/>
            <person name="Zhang D."/>
            <person name="Sun W.-H."/>
            <person name="Liu D.-K."/>
            <person name="Li Y."/>
            <person name="Chen G.-Z."/>
            <person name="Liu X.-D."/>
            <person name="Liao X.-Y."/>
            <person name="Jiang Y.-T."/>
            <person name="Yu X."/>
            <person name="Hao Y."/>
            <person name="Huang J."/>
            <person name="Zhao X.-W."/>
            <person name="Ke S."/>
            <person name="Chen Y.-Y."/>
            <person name="Wu W.-L."/>
            <person name="Hsu J.-L."/>
            <person name="Lin Y.-F."/>
            <person name="Huang M.-D."/>
            <person name="Li C.-Y."/>
            <person name="Huang L."/>
            <person name="Wang Z.-W."/>
            <person name="Zhao X."/>
            <person name="Zhong W.-Y."/>
            <person name="Peng D.-H."/>
            <person name="Ahmad S."/>
            <person name="Lan S."/>
            <person name="Zhang J.-S."/>
            <person name="Tsai W.-C."/>
            <person name="Van De Peer Y."/>
            <person name="Liu Z.-J."/>
        </authorList>
    </citation>
    <scope>NUCLEOTIDE SEQUENCE</scope>
    <source>
        <strain evidence="11">CP</strain>
        <tissue evidence="11">Leaves</tissue>
    </source>
</reference>
<name>A0AAV9C3U2_ACOCL</name>
<accession>A0AAV9C3U2</accession>
<evidence type="ECO:0000313" key="11">
    <source>
        <dbReference type="EMBL" id="KAK1283370.1"/>
    </source>
</evidence>
<sequence>MIPQFFGNFSAMVVTQKKSGSLYNVSSPLLYTVSSSSIQYTVVFTFGEELLIFTKGKGLHYTSTLSLVTSMDLSNNGLSGDIPKELMKLTGLRFLNLSRNQLTGKIPKNIGGLGLLESLDLSLNKLSGEIPSSMSRLTFLGFLNLSYNALSGRIPSGNQLQTFTDPSIYIGNHDLCGVPLPIRCPGNGASQPISSSSWDVGDMDNGSDMIWFYMGMGPGLVAGFWGIMGVLYFKRSWRMALFSFYDDIWDCLYATMAVRLARWRNQREKATTS</sequence>
<evidence type="ECO:0000256" key="10">
    <source>
        <dbReference type="SAM" id="Phobius"/>
    </source>
</evidence>
<evidence type="ECO:0000256" key="7">
    <source>
        <dbReference type="ARBA" id="ARBA00022989"/>
    </source>
</evidence>
<evidence type="ECO:0000256" key="6">
    <source>
        <dbReference type="ARBA" id="ARBA00022737"/>
    </source>
</evidence>
<dbReference type="FunFam" id="3.80.10.10:FF:000111">
    <property type="entry name" value="LRR receptor-like serine/threonine-protein kinase ERECTA"/>
    <property type="match status" value="1"/>
</dbReference>
<keyword evidence="8 10" id="KW-0472">Membrane</keyword>
<keyword evidence="7 10" id="KW-1133">Transmembrane helix</keyword>
<dbReference type="InterPro" id="IPR032675">
    <property type="entry name" value="LRR_dom_sf"/>
</dbReference>
<dbReference type="PANTHER" id="PTHR48063">
    <property type="entry name" value="LRR RECEPTOR-LIKE KINASE"/>
    <property type="match status" value="1"/>
</dbReference>
<dbReference type="GO" id="GO:0016020">
    <property type="term" value="C:membrane"/>
    <property type="evidence" value="ECO:0007669"/>
    <property type="project" value="UniProtKB-SubCell"/>
</dbReference>
<dbReference type="Proteomes" id="UP001180020">
    <property type="component" value="Unassembled WGS sequence"/>
</dbReference>
<evidence type="ECO:0000256" key="3">
    <source>
        <dbReference type="ARBA" id="ARBA00022614"/>
    </source>
</evidence>
<proteinExistence type="inferred from homology"/>
<feature type="transmembrane region" description="Helical" evidence="10">
    <location>
        <begin position="210"/>
        <end position="233"/>
    </location>
</feature>
<keyword evidence="9" id="KW-0325">Glycoprotein</keyword>
<evidence type="ECO:0000256" key="5">
    <source>
        <dbReference type="ARBA" id="ARBA00022729"/>
    </source>
</evidence>
<comment type="caution">
    <text evidence="11">The sequence shown here is derived from an EMBL/GenBank/DDBJ whole genome shotgun (WGS) entry which is preliminary data.</text>
</comment>
<gene>
    <name evidence="11" type="ORF">QJS10_CPB21g00493</name>
</gene>
<comment type="subcellular location">
    <subcellularLocation>
        <location evidence="1">Membrane</location>
        <topology evidence="1">Single-pass type I membrane protein</topology>
    </subcellularLocation>
</comment>
<keyword evidence="5" id="KW-0732">Signal</keyword>
<organism evidence="11 12">
    <name type="scientific">Acorus calamus</name>
    <name type="common">Sweet flag</name>
    <dbReference type="NCBI Taxonomy" id="4465"/>
    <lineage>
        <taxon>Eukaryota</taxon>
        <taxon>Viridiplantae</taxon>
        <taxon>Streptophyta</taxon>
        <taxon>Embryophyta</taxon>
        <taxon>Tracheophyta</taxon>
        <taxon>Spermatophyta</taxon>
        <taxon>Magnoliopsida</taxon>
        <taxon>Liliopsida</taxon>
        <taxon>Acoraceae</taxon>
        <taxon>Acorus</taxon>
    </lineage>
</organism>
<dbReference type="PANTHER" id="PTHR48063:SF112">
    <property type="entry name" value="RECEPTOR LIKE PROTEIN 30-LIKE"/>
    <property type="match status" value="1"/>
</dbReference>
<dbReference type="AlphaFoldDB" id="A0AAV9C3U2"/>
<keyword evidence="12" id="KW-1185">Reference proteome</keyword>
<comment type="similarity">
    <text evidence="2">Belongs to the RLP family.</text>
</comment>
<dbReference type="InterPro" id="IPR001611">
    <property type="entry name" value="Leu-rich_rpt"/>
</dbReference>
<evidence type="ECO:0000256" key="8">
    <source>
        <dbReference type="ARBA" id="ARBA00023136"/>
    </source>
</evidence>
<dbReference type="EMBL" id="JAUJYO010000021">
    <property type="protein sequence ID" value="KAK1283370.1"/>
    <property type="molecule type" value="Genomic_DNA"/>
</dbReference>
<dbReference type="InterPro" id="IPR046956">
    <property type="entry name" value="RLP23-like"/>
</dbReference>